<protein>
    <recommendedName>
        <fullName evidence="3">Phosphatidate cytidylyltransferase</fullName>
    </recommendedName>
</protein>
<dbReference type="Proteomes" id="UP000727456">
    <property type="component" value="Unassembled WGS sequence"/>
</dbReference>
<dbReference type="RefSeq" id="WP_167071700.1">
    <property type="nucleotide sequence ID" value="NZ_JAAOZC010000001.1"/>
</dbReference>
<organism evidence="1 2">
    <name type="scientific">Sphingomonas vulcanisoli</name>
    <dbReference type="NCBI Taxonomy" id="1658060"/>
    <lineage>
        <taxon>Bacteria</taxon>
        <taxon>Pseudomonadati</taxon>
        <taxon>Pseudomonadota</taxon>
        <taxon>Alphaproteobacteria</taxon>
        <taxon>Sphingomonadales</taxon>
        <taxon>Sphingomonadaceae</taxon>
        <taxon>Sphingomonas</taxon>
    </lineage>
</organism>
<evidence type="ECO:0008006" key="3">
    <source>
        <dbReference type="Google" id="ProtNLM"/>
    </source>
</evidence>
<name>A0ABX0TQQ4_9SPHN</name>
<comment type="caution">
    <text evidence="1">The sequence shown here is derived from an EMBL/GenBank/DDBJ whole genome shotgun (WGS) entry which is preliminary data.</text>
</comment>
<keyword evidence="2" id="KW-1185">Reference proteome</keyword>
<dbReference type="EMBL" id="JAAOZC010000001">
    <property type="protein sequence ID" value="NIJ06920.1"/>
    <property type="molecule type" value="Genomic_DNA"/>
</dbReference>
<evidence type="ECO:0000313" key="2">
    <source>
        <dbReference type="Proteomes" id="UP000727456"/>
    </source>
</evidence>
<gene>
    <name evidence="1" type="ORF">FHS31_000502</name>
</gene>
<reference evidence="1 2" key="1">
    <citation type="submission" date="2020-03" db="EMBL/GenBank/DDBJ databases">
        <title>Genomic Encyclopedia of Type Strains, Phase III (KMG-III): the genomes of soil and plant-associated and newly described type strains.</title>
        <authorList>
            <person name="Whitman W."/>
        </authorList>
    </citation>
    <scope>NUCLEOTIDE SEQUENCE [LARGE SCALE GENOMIC DNA]</scope>
    <source>
        <strain evidence="1 2">CECT 8804</strain>
    </source>
</reference>
<evidence type="ECO:0000313" key="1">
    <source>
        <dbReference type="EMBL" id="NIJ06920.1"/>
    </source>
</evidence>
<accession>A0ABX0TQQ4</accession>
<proteinExistence type="predicted"/>
<sequence length="311" mass="34333">MAAPTADLLALVEAELQQPVLAEVAAMAAAIASRHRTARAVLFYGSCLREQQLDGLMLDFYLIVGDYSQAFGPRWLAAANRLLPPNVFPFEHEGLVAKYAVLSEKDFARLASRKTRNVSVWARFAQPSRLVWSADKRAIETAVTGVAHAAPALLCAARASLPDVIAPLDMWRQAFALTYSAELRAERKGRATSVVDADPDRYRRFTLPALASAGIAAHVNDDHLTFDRPLSDSERKQGVRDWRRRRREGKALTLARLAKASATYAGGIDYLAWKISRHSGQPVAIKPWQRRFPILGAMALLPRLIVKGAVR</sequence>